<dbReference type="EMBL" id="LJOW01000048">
    <property type="protein sequence ID" value="OBQ43606.1"/>
    <property type="molecule type" value="Genomic_DNA"/>
</dbReference>
<comment type="caution">
    <text evidence="1">The sequence shown here is derived from an EMBL/GenBank/DDBJ whole genome shotgun (WGS) entry which is preliminary data.</text>
</comment>
<proteinExistence type="predicted"/>
<gene>
    <name evidence="1" type="ORF">AN484_11410</name>
</gene>
<name>A0A1B7X2K2_APHFL</name>
<dbReference type="Proteomes" id="UP000092093">
    <property type="component" value="Unassembled WGS sequence"/>
</dbReference>
<protein>
    <submittedName>
        <fullName evidence="1">Uncharacterized protein</fullName>
    </submittedName>
</protein>
<reference evidence="1 2" key="1">
    <citation type="submission" date="2015-09" db="EMBL/GenBank/DDBJ databases">
        <title>Aphanizomenon flos-aquae WA102.</title>
        <authorList>
            <person name="Driscoll C."/>
        </authorList>
    </citation>
    <scope>NUCLEOTIDE SEQUENCE [LARGE SCALE GENOMIC DNA]</scope>
    <source>
        <strain evidence="1">WA102</strain>
    </source>
</reference>
<accession>A0A1B7X2K2</accession>
<evidence type="ECO:0000313" key="2">
    <source>
        <dbReference type="Proteomes" id="UP000092093"/>
    </source>
</evidence>
<dbReference type="AlphaFoldDB" id="A0A1B7X2K2"/>
<sequence>MQTELINLSTGLENVFPPDWAMLYDPKTRYKKLVEVVKKTKTQITIKGETKYNISKGITINGETKYNISTGKIVPSNPNHAYLLRALTLEEIDDIGRLEAREFIICDIKENLHSLDIDSLTEMAKAYFSD</sequence>
<organism evidence="1 2">
    <name type="scientific">Aphanizomenon flos-aquae WA102</name>
    <dbReference type="NCBI Taxonomy" id="1710896"/>
    <lineage>
        <taxon>Bacteria</taxon>
        <taxon>Bacillati</taxon>
        <taxon>Cyanobacteriota</taxon>
        <taxon>Cyanophyceae</taxon>
        <taxon>Nostocales</taxon>
        <taxon>Aphanizomenonaceae</taxon>
        <taxon>Aphanizomenon</taxon>
    </lineage>
</organism>
<evidence type="ECO:0000313" key="1">
    <source>
        <dbReference type="EMBL" id="OBQ43606.1"/>
    </source>
</evidence>